<name>A0A6M4IQ07_9BACT</name>
<protein>
    <recommendedName>
        <fullName evidence="2">Dockerin domain-containing protein</fullName>
    </recommendedName>
</protein>
<dbReference type="Pfam" id="PF00404">
    <property type="entry name" value="Dockerin_1"/>
    <property type="match status" value="1"/>
</dbReference>
<evidence type="ECO:0000313" key="3">
    <source>
        <dbReference type="EMBL" id="QJR36185.1"/>
    </source>
</evidence>
<dbReference type="InterPro" id="IPR015943">
    <property type="entry name" value="WD40/YVTN_repeat-like_dom_sf"/>
</dbReference>
<reference evidence="3 4" key="1">
    <citation type="submission" date="2020-05" db="EMBL/GenBank/DDBJ databases">
        <title>Complete genome sequence of Gemmatimonas greenlandica TET16.</title>
        <authorList>
            <person name="Zeng Y."/>
        </authorList>
    </citation>
    <scope>NUCLEOTIDE SEQUENCE [LARGE SCALE GENOMIC DNA]</scope>
    <source>
        <strain evidence="3 4">TET16</strain>
    </source>
</reference>
<keyword evidence="4" id="KW-1185">Reference proteome</keyword>
<dbReference type="InterPro" id="IPR016134">
    <property type="entry name" value="Dockerin_dom"/>
</dbReference>
<dbReference type="GO" id="GO:0000272">
    <property type="term" value="P:polysaccharide catabolic process"/>
    <property type="evidence" value="ECO:0007669"/>
    <property type="project" value="InterPro"/>
</dbReference>
<dbReference type="SUPFAM" id="SSF63446">
    <property type="entry name" value="Type I dockerin domain"/>
    <property type="match status" value="1"/>
</dbReference>
<accession>A0A6M4IQ07</accession>
<sequence length="823" mass="86521">MNTILNTTRTLMVLALMVAPTMVQAQVEEQREAGFEVRREWMEQLRAYPFGEYTQNPVYAARAAAFRAPARVTAGSASSIQVAPWRSVGPFGFQTSGFYGSSPNADGGRIRAIAIHPTNPSIVYAGSASGGVWRTNNGGATWTPLTDNQCSLNTGTIAIDPVNPNIVYVGTGEPTQSNGCGLLRSFDGGTTWTEINGAGVLAPVNGTQNTRAYRIRVAPSLAGTQNTSVVLYAANNGLHRSTNSGSAWTTVLTGFVSDVEFDPANDNIVWAARAGAGNNTNGVYRSTDRGASWTQVYSTGSTVQRISLAVSPTTPNSVWAVEVVSARMDKLVRLDGASATPTVLTAQGVYGAQSRLDFGSQGTYDLVLEVDPQDANTVIVGGSRMYRSRDGGQSFSVIAYDLHVDWHAFEYAPSDPNVIVGGCDGGVHASYDRGNSWVSRNTNIAVTQFYPGIAVHPTIPDFIAGGLQDNSSVWGFGSGFWTMSAPSGDGGWNAFSPTNSNVFWTTSYGTGFIVRVTRNPLGTSIAQTQRGFTSSDRKAFLSPMVIDPLNSTTLYYATYRLWRTTNEGVQWGVLTGDLTRGGGATITSLAVSPVDPRVIWVGTSDGNVQLSQDAGATFTLVSSALPLRAVTDIAPDAAVPGRAVITHSGTGSGHVYASDDFGANWTNLSGSLPDIPFNAVVMVPGTSRLFAAADVGIYESTDNGMSWSAANQGFPNARVLDLVYQAATGNLYASTYGRGLWATTIVTGASVLRGDVNADGFVNAFDASLAQQALVGVLPASAPNPMPRADANCNGTLDSGDVLSILQFAVGSASAALCVGKQQ</sequence>
<feature type="chain" id="PRO_5026897690" description="Dockerin domain-containing protein" evidence="1">
    <location>
        <begin position="26"/>
        <end position="823"/>
    </location>
</feature>
<dbReference type="RefSeq" id="WP_171225620.1">
    <property type="nucleotide sequence ID" value="NZ_CP053085.1"/>
</dbReference>
<dbReference type="PANTHER" id="PTHR43739">
    <property type="entry name" value="XYLOGLUCANASE (EUROFUNG)"/>
    <property type="match status" value="1"/>
</dbReference>
<dbReference type="InterPro" id="IPR002105">
    <property type="entry name" value="Dockerin_1_rpt"/>
</dbReference>
<dbReference type="SUPFAM" id="SSF110296">
    <property type="entry name" value="Oligoxyloglucan reducing end-specific cellobiohydrolase"/>
    <property type="match status" value="2"/>
</dbReference>
<dbReference type="EMBL" id="CP053085">
    <property type="protein sequence ID" value="QJR36185.1"/>
    <property type="molecule type" value="Genomic_DNA"/>
</dbReference>
<dbReference type="PANTHER" id="PTHR43739:SF5">
    <property type="entry name" value="EXO-ALPHA-SIALIDASE"/>
    <property type="match status" value="1"/>
</dbReference>
<evidence type="ECO:0000256" key="1">
    <source>
        <dbReference type="SAM" id="SignalP"/>
    </source>
</evidence>
<dbReference type="CDD" id="cd14256">
    <property type="entry name" value="Dockerin_I"/>
    <property type="match status" value="1"/>
</dbReference>
<dbReference type="PROSITE" id="PS51766">
    <property type="entry name" value="DOCKERIN"/>
    <property type="match status" value="1"/>
</dbReference>
<dbReference type="Proteomes" id="UP000500938">
    <property type="component" value="Chromosome"/>
</dbReference>
<keyword evidence="1" id="KW-0732">Signal</keyword>
<dbReference type="Gene3D" id="2.130.10.10">
    <property type="entry name" value="YVTN repeat-like/Quinoprotein amine dehydrogenase"/>
    <property type="match status" value="3"/>
</dbReference>
<dbReference type="Gene3D" id="1.10.1330.10">
    <property type="entry name" value="Dockerin domain"/>
    <property type="match status" value="1"/>
</dbReference>
<feature type="signal peptide" evidence="1">
    <location>
        <begin position="1"/>
        <end position="25"/>
    </location>
</feature>
<evidence type="ECO:0000313" key="4">
    <source>
        <dbReference type="Proteomes" id="UP000500938"/>
    </source>
</evidence>
<dbReference type="KEGG" id="ggr:HKW67_12045"/>
<dbReference type="InterPro" id="IPR018247">
    <property type="entry name" value="EF_Hand_1_Ca_BS"/>
</dbReference>
<dbReference type="InterPro" id="IPR052025">
    <property type="entry name" value="Xyloglucanase_GH74"/>
</dbReference>
<evidence type="ECO:0000259" key="2">
    <source>
        <dbReference type="PROSITE" id="PS51766"/>
    </source>
</evidence>
<gene>
    <name evidence="3" type="ORF">HKW67_12045</name>
</gene>
<proteinExistence type="predicted"/>
<dbReference type="PROSITE" id="PS00018">
    <property type="entry name" value="EF_HAND_1"/>
    <property type="match status" value="1"/>
</dbReference>
<organism evidence="3 4">
    <name type="scientific">Gemmatimonas groenlandica</name>
    <dbReference type="NCBI Taxonomy" id="2732249"/>
    <lineage>
        <taxon>Bacteria</taxon>
        <taxon>Pseudomonadati</taxon>
        <taxon>Gemmatimonadota</taxon>
        <taxon>Gemmatimonadia</taxon>
        <taxon>Gemmatimonadales</taxon>
        <taxon>Gemmatimonadaceae</taxon>
        <taxon>Gemmatimonas</taxon>
    </lineage>
</organism>
<dbReference type="AlphaFoldDB" id="A0A6M4IQ07"/>
<feature type="domain" description="Dockerin" evidence="2">
    <location>
        <begin position="749"/>
        <end position="818"/>
    </location>
</feature>
<dbReference type="InterPro" id="IPR036439">
    <property type="entry name" value="Dockerin_dom_sf"/>
</dbReference>
<dbReference type="CDD" id="cd15482">
    <property type="entry name" value="Sialidase_non-viral"/>
    <property type="match status" value="2"/>
</dbReference>
<dbReference type="GO" id="GO:0010411">
    <property type="term" value="P:xyloglucan metabolic process"/>
    <property type="evidence" value="ECO:0007669"/>
    <property type="project" value="TreeGrafter"/>
</dbReference>
<dbReference type="GO" id="GO:0004553">
    <property type="term" value="F:hydrolase activity, hydrolyzing O-glycosyl compounds"/>
    <property type="evidence" value="ECO:0007669"/>
    <property type="project" value="InterPro"/>
</dbReference>